<dbReference type="InterPro" id="IPR023346">
    <property type="entry name" value="Lysozyme-like_dom_sf"/>
</dbReference>
<dbReference type="AlphaFoldDB" id="A0A059KKS9"/>
<name>A0A059KKS9_9BURK</name>
<protein>
    <recommendedName>
        <fullName evidence="3">Glycoside hydrolase family 19 protein</fullName>
    </recommendedName>
</protein>
<dbReference type="Proteomes" id="UP000026714">
    <property type="component" value="Unassembled WGS sequence"/>
</dbReference>
<evidence type="ECO:0000313" key="1">
    <source>
        <dbReference type="EMBL" id="KDB52036.1"/>
    </source>
</evidence>
<dbReference type="STRING" id="34103.SAMN05421778_101338"/>
<dbReference type="InterPro" id="IPR052354">
    <property type="entry name" value="Cell_Wall_Dynamics_Protein"/>
</dbReference>
<evidence type="ECO:0008006" key="3">
    <source>
        <dbReference type="Google" id="ProtNLM"/>
    </source>
</evidence>
<dbReference type="EMBL" id="AZRA01000061">
    <property type="protein sequence ID" value="KDB52036.1"/>
    <property type="molecule type" value="Genomic_DNA"/>
</dbReference>
<dbReference type="PANTHER" id="PTHR34408:SF1">
    <property type="entry name" value="GLYCOSYL HYDROLASE FAMILY 19 DOMAIN-CONTAINING PROTEIN HI_1415"/>
    <property type="match status" value="1"/>
</dbReference>
<dbReference type="eggNOG" id="COG3179">
    <property type="taxonomic scope" value="Bacteria"/>
</dbReference>
<organism evidence="1 2">
    <name type="scientific">Sphaerotilus natans subsp. natans DSM 6575</name>
    <dbReference type="NCBI Taxonomy" id="1286631"/>
    <lineage>
        <taxon>Bacteria</taxon>
        <taxon>Pseudomonadati</taxon>
        <taxon>Pseudomonadota</taxon>
        <taxon>Betaproteobacteria</taxon>
        <taxon>Burkholderiales</taxon>
        <taxon>Sphaerotilaceae</taxon>
        <taxon>Sphaerotilus</taxon>
    </lineage>
</organism>
<reference evidence="1 2" key="1">
    <citation type="journal article" date="2014" name="FEMS Microbiol. Ecol.">
        <title>Sphaerotilus natans encrusted with nanoball-shaped Fe(III) oxide minerals formed by nitrate-reducing mixotrophic Fe(II) oxidation.</title>
        <authorList>
            <person name="Park S."/>
            <person name="Kim D.H."/>
            <person name="Lee J.H."/>
            <person name="Hur H.G."/>
        </authorList>
    </citation>
    <scope>NUCLEOTIDE SEQUENCE [LARGE SCALE GENOMIC DNA]</scope>
    <source>
        <strain evidence="1 2">DSM 6575</strain>
    </source>
</reference>
<sequence length="207" mass="22571">MITVEKFKQFAPKASRAAEHAAALEMARRASSVTTPRRLAHFMGQAFVETQGFLHLEENLSYRTPDRLDAVFSAVRGLDDATQLIAKGPQAIANRVYGGRLGNGPEHTGDGWRFRGSGYCHLTGKENFERFGRIAGVDIVSNPDLARQPAAAANLAFRYWEATGCSQMADRGDVEGITRAWNGPARLGLAERRDAALRALSIWGALA</sequence>
<proteinExistence type="predicted"/>
<dbReference type="Gene3D" id="1.10.530.10">
    <property type="match status" value="1"/>
</dbReference>
<gene>
    <name evidence="1" type="ORF">X805_24060</name>
</gene>
<dbReference type="PANTHER" id="PTHR34408">
    <property type="entry name" value="FAMILY PROTEIN, PUTATIVE-RELATED"/>
    <property type="match status" value="1"/>
</dbReference>
<keyword evidence="2" id="KW-1185">Reference proteome</keyword>
<dbReference type="RefSeq" id="WP_051631947.1">
    <property type="nucleotide sequence ID" value="NZ_AZRA01000061.1"/>
</dbReference>
<accession>A0A059KKS9</accession>
<evidence type="ECO:0000313" key="2">
    <source>
        <dbReference type="Proteomes" id="UP000026714"/>
    </source>
</evidence>
<comment type="caution">
    <text evidence="1">The sequence shown here is derived from an EMBL/GenBank/DDBJ whole genome shotgun (WGS) entry which is preliminary data.</text>
</comment>
<dbReference type="SUPFAM" id="SSF53955">
    <property type="entry name" value="Lysozyme-like"/>
    <property type="match status" value="1"/>
</dbReference>